<feature type="transmembrane region" description="Helical" evidence="5">
    <location>
        <begin position="42"/>
        <end position="62"/>
    </location>
</feature>
<evidence type="ECO:0000313" key="7">
    <source>
        <dbReference type="WBParaSite" id="Hba_13643"/>
    </source>
</evidence>
<evidence type="ECO:0000256" key="5">
    <source>
        <dbReference type="SAM" id="Phobius"/>
    </source>
</evidence>
<reference evidence="7" key="1">
    <citation type="submission" date="2016-11" db="UniProtKB">
        <authorList>
            <consortium name="WormBaseParasite"/>
        </authorList>
    </citation>
    <scope>IDENTIFICATION</scope>
</reference>
<dbReference type="GO" id="GO:0005765">
    <property type="term" value="C:lysosomal membrane"/>
    <property type="evidence" value="ECO:0007669"/>
    <property type="project" value="TreeGrafter"/>
</dbReference>
<dbReference type="InterPro" id="IPR051068">
    <property type="entry name" value="MFS_Domain-Containing_Protein"/>
</dbReference>
<comment type="subcellular location">
    <subcellularLocation>
        <location evidence="1">Membrane</location>
        <topology evidence="1">Multi-pass membrane protein</topology>
    </subcellularLocation>
</comment>
<keyword evidence="4 5" id="KW-0472">Membrane</keyword>
<organism evidence="6 7">
    <name type="scientific">Heterorhabditis bacteriophora</name>
    <name type="common">Entomopathogenic nematode worm</name>
    <dbReference type="NCBI Taxonomy" id="37862"/>
    <lineage>
        <taxon>Eukaryota</taxon>
        <taxon>Metazoa</taxon>
        <taxon>Ecdysozoa</taxon>
        <taxon>Nematoda</taxon>
        <taxon>Chromadorea</taxon>
        <taxon>Rhabditida</taxon>
        <taxon>Rhabditina</taxon>
        <taxon>Rhabditomorpha</taxon>
        <taxon>Strongyloidea</taxon>
        <taxon>Heterorhabditidae</taxon>
        <taxon>Heterorhabditis</taxon>
    </lineage>
</organism>
<name>A0A1I7X831_HETBA</name>
<evidence type="ECO:0000256" key="2">
    <source>
        <dbReference type="ARBA" id="ARBA00022692"/>
    </source>
</evidence>
<evidence type="ECO:0000313" key="6">
    <source>
        <dbReference type="Proteomes" id="UP000095283"/>
    </source>
</evidence>
<dbReference type="InterPro" id="IPR036259">
    <property type="entry name" value="MFS_trans_sf"/>
</dbReference>
<dbReference type="SUPFAM" id="SSF103473">
    <property type="entry name" value="MFS general substrate transporter"/>
    <property type="match status" value="1"/>
</dbReference>
<dbReference type="Gene3D" id="1.20.1250.20">
    <property type="entry name" value="MFS general substrate transporter like domains"/>
    <property type="match status" value="1"/>
</dbReference>
<feature type="transmembrane region" description="Helical" evidence="5">
    <location>
        <begin position="171"/>
        <end position="189"/>
    </location>
</feature>
<dbReference type="PANTHER" id="PTHR23510">
    <property type="entry name" value="INNER MEMBRANE TRANSPORT PROTEIN YAJR"/>
    <property type="match status" value="1"/>
</dbReference>
<dbReference type="PANTHER" id="PTHR23510:SF28">
    <property type="entry name" value="MAJOR FACILITATOR SUPERFAMILY (MFS) PROFILE DOMAIN-CONTAINING PROTEIN"/>
    <property type="match status" value="1"/>
</dbReference>
<keyword evidence="2 5" id="KW-0812">Transmembrane</keyword>
<dbReference type="AlphaFoldDB" id="A0A1I7X831"/>
<protein>
    <submittedName>
        <fullName evidence="7">Solute carrier family 35 member B1</fullName>
    </submittedName>
</protein>
<evidence type="ECO:0000256" key="4">
    <source>
        <dbReference type="ARBA" id="ARBA00023136"/>
    </source>
</evidence>
<dbReference type="WBParaSite" id="Hba_13643">
    <property type="protein sequence ID" value="Hba_13643"/>
    <property type="gene ID" value="Hba_13643"/>
</dbReference>
<feature type="transmembrane region" description="Helical" evidence="5">
    <location>
        <begin position="82"/>
        <end position="105"/>
    </location>
</feature>
<feature type="transmembrane region" description="Helical" evidence="5">
    <location>
        <begin position="117"/>
        <end position="134"/>
    </location>
</feature>
<accession>A0A1I7X831</accession>
<keyword evidence="6" id="KW-1185">Reference proteome</keyword>
<proteinExistence type="predicted"/>
<evidence type="ECO:0000256" key="3">
    <source>
        <dbReference type="ARBA" id="ARBA00022989"/>
    </source>
</evidence>
<evidence type="ECO:0000256" key="1">
    <source>
        <dbReference type="ARBA" id="ARBA00004141"/>
    </source>
</evidence>
<dbReference type="Proteomes" id="UP000095283">
    <property type="component" value="Unplaced"/>
</dbReference>
<sequence length="325" mass="36870">MYTLPAFFMKSMLVSLMKKTVMGSTFMHLSGESYSVVPKYDLVPALICIYLWVVSSMVSTNIEVISTPVSTVMYNWKDSTSVLYNGILETLACLVSVIINFFIGYTKLGKIEKRKQIIFGLFVFLLFHICNYPWPFYPGPLDYIPPGKDSSQIGGCNPSYKWCSYSVRVPLPLYIFCYVIFYGIAFPFVGSPSGTLFSEILGPRKQVIFHILQILKIKIQLSKKKITHEIRIHAGMMQGMYSFGGSVAQFIAPVLATVPLKISLRTQWIQVRDSDSTYYSLNCYSTYACILSPARSFKNEAISRTVCQIQKWNILHNVIGTDIRK</sequence>
<keyword evidence="3 5" id="KW-1133">Transmembrane helix</keyword>